<gene>
    <name evidence="1" type="ORF">Tci_860493</name>
</gene>
<comment type="caution">
    <text evidence="1">The sequence shown here is derived from an EMBL/GenBank/DDBJ whole genome shotgun (WGS) entry which is preliminary data.</text>
</comment>
<protein>
    <submittedName>
        <fullName evidence="1">Putative retrotransposon Gag domain, nucleotide-binding alpha-beta plait domain protein</fullName>
    </submittedName>
</protein>
<organism evidence="1">
    <name type="scientific">Tanacetum cinerariifolium</name>
    <name type="common">Dalmatian daisy</name>
    <name type="synonym">Chrysanthemum cinerariifolium</name>
    <dbReference type="NCBI Taxonomy" id="118510"/>
    <lineage>
        <taxon>Eukaryota</taxon>
        <taxon>Viridiplantae</taxon>
        <taxon>Streptophyta</taxon>
        <taxon>Embryophyta</taxon>
        <taxon>Tracheophyta</taxon>
        <taxon>Spermatophyta</taxon>
        <taxon>Magnoliopsida</taxon>
        <taxon>eudicotyledons</taxon>
        <taxon>Gunneridae</taxon>
        <taxon>Pentapetalae</taxon>
        <taxon>asterids</taxon>
        <taxon>campanulids</taxon>
        <taxon>Asterales</taxon>
        <taxon>Asteraceae</taxon>
        <taxon>Asteroideae</taxon>
        <taxon>Anthemideae</taxon>
        <taxon>Anthemidinae</taxon>
        <taxon>Tanacetum</taxon>
    </lineage>
</organism>
<sequence length="120" mass="13561">MREDFRVALNTLSGDLKREIHDLRDSFMGEITKIREEFEDEVSTLHQVIKALQADMALCKRSLASGDGNTNHGLKIDVPKPSPFVGKRKARAVDDFLWEMEQYLEGVNVVDDASKIKIAT</sequence>
<proteinExistence type="predicted"/>
<evidence type="ECO:0000313" key="1">
    <source>
        <dbReference type="EMBL" id="GFC88523.1"/>
    </source>
</evidence>
<dbReference type="AlphaFoldDB" id="A0A699RRS6"/>
<name>A0A699RRS6_TANCI</name>
<accession>A0A699RRS6</accession>
<reference evidence="1" key="1">
    <citation type="journal article" date="2019" name="Sci. Rep.">
        <title>Draft genome of Tanacetum cinerariifolium, the natural source of mosquito coil.</title>
        <authorList>
            <person name="Yamashiro T."/>
            <person name="Shiraishi A."/>
            <person name="Satake H."/>
            <person name="Nakayama K."/>
        </authorList>
    </citation>
    <scope>NUCLEOTIDE SEQUENCE</scope>
</reference>
<dbReference type="EMBL" id="BKCJ011116068">
    <property type="protein sequence ID" value="GFC88523.1"/>
    <property type="molecule type" value="Genomic_DNA"/>
</dbReference>